<accession>A0A857D4Q3</accession>
<dbReference type="AlphaFoldDB" id="A0A857D4Q3"/>
<evidence type="ECO:0000313" key="2">
    <source>
        <dbReference type="Proteomes" id="UP000438345"/>
    </source>
</evidence>
<evidence type="ECO:0000313" key="1">
    <source>
        <dbReference type="EMBL" id="QGZ90506.1"/>
    </source>
</evidence>
<dbReference type="RefSeq" id="WP_158200446.1">
    <property type="nucleotide sequence ID" value="NZ_CP046973.1"/>
</dbReference>
<sequence length="242" mass="25666">MKLKFLSAIAMIPLIVTSVVTYSSIAKGATVGSRIDFSGYVFGSYNQFDYIDASNLVPNPNVLGNFQVDNATGSFATALINPSQLGAIRDVHEGISNGLITQSGPLFHGSNDPSLYVSDFLSLTIPNFVNFSFELHTVDRRVVLDPNSPNPLDPLILSISSDLTGILTDFITNEVQAAVVHFAPNVPPGLPASLLTPDNFLGPIVYNASLQVVAVPEPLSNTGLALLGGLGLSLILKKHGIY</sequence>
<organism evidence="1 2">
    <name type="scientific">Microcystis aeruginosa FD4</name>
    <dbReference type="NCBI Taxonomy" id="2686288"/>
    <lineage>
        <taxon>Bacteria</taxon>
        <taxon>Bacillati</taxon>
        <taxon>Cyanobacteriota</taxon>
        <taxon>Cyanophyceae</taxon>
        <taxon>Oscillatoriophycideae</taxon>
        <taxon>Chroococcales</taxon>
        <taxon>Microcystaceae</taxon>
        <taxon>Microcystis</taxon>
    </lineage>
</organism>
<proteinExistence type="predicted"/>
<name>A0A857D4Q3_MICAE</name>
<dbReference type="Proteomes" id="UP000438345">
    <property type="component" value="Chromosome"/>
</dbReference>
<protein>
    <submittedName>
        <fullName evidence="1">Uncharacterized protein</fullName>
    </submittedName>
</protein>
<dbReference type="EMBL" id="CP046973">
    <property type="protein sequence ID" value="QGZ90506.1"/>
    <property type="molecule type" value="Genomic_DNA"/>
</dbReference>
<gene>
    <name evidence="1" type="ORF">GQR42_14140</name>
</gene>
<reference evidence="1 2" key="1">
    <citation type="submission" date="2019-12" db="EMBL/GenBank/DDBJ databases">
        <title>Complete genome sequence of Microcystis aeruginosa strain FD4.</title>
        <authorList>
            <person name="Urakawa H."/>
        </authorList>
    </citation>
    <scope>NUCLEOTIDE SEQUENCE [LARGE SCALE GENOMIC DNA]</scope>
    <source>
        <strain evidence="1 2">FD4</strain>
    </source>
</reference>